<keyword evidence="5" id="KW-0547">Nucleotide-binding</keyword>
<comment type="caution">
    <text evidence="10">The sequence shown here is derived from an EMBL/GenBank/DDBJ whole genome shotgun (WGS) entry which is preliminary data.</text>
</comment>
<comment type="catalytic activity">
    <reaction evidence="1">
        <text>ATP + protein L-histidine = ADP + protein N-phospho-L-histidine.</text>
        <dbReference type="EC" id="2.7.13.3"/>
    </reaction>
</comment>
<keyword evidence="7" id="KW-0067">ATP-binding</keyword>
<dbReference type="SMART" id="SM00028">
    <property type="entry name" value="TPR"/>
    <property type="match status" value="5"/>
</dbReference>
<evidence type="ECO:0000259" key="9">
    <source>
        <dbReference type="SMART" id="SM00387"/>
    </source>
</evidence>
<dbReference type="AlphaFoldDB" id="A0A4Z0MSX9"/>
<keyword evidence="4" id="KW-0808">Transferase</keyword>
<keyword evidence="3" id="KW-0597">Phosphoprotein</keyword>
<evidence type="ECO:0000256" key="1">
    <source>
        <dbReference type="ARBA" id="ARBA00000085"/>
    </source>
</evidence>
<dbReference type="Pfam" id="PF07568">
    <property type="entry name" value="HisKA_2"/>
    <property type="match status" value="1"/>
</dbReference>
<evidence type="ECO:0000256" key="4">
    <source>
        <dbReference type="ARBA" id="ARBA00022679"/>
    </source>
</evidence>
<dbReference type="PANTHER" id="PTHR41523">
    <property type="entry name" value="TWO-COMPONENT SYSTEM SENSOR PROTEIN"/>
    <property type="match status" value="1"/>
</dbReference>
<proteinExistence type="predicted"/>
<keyword evidence="6" id="KW-0418">Kinase</keyword>
<dbReference type="OrthoDB" id="9767435at2"/>
<reference evidence="10 11" key="1">
    <citation type="submission" date="2019-04" db="EMBL/GenBank/DDBJ databases">
        <authorList>
            <person name="Feng G."/>
            <person name="Zhang J."/>
            <person name="Zhu H."/>
        </authorList>
    </citation>
    <scope>NUCLEOTIDE SEQUENCE [LARGE SCALE GENOMIC DNA]</scope>
    <source>
        <strain evidence="10 11">JCM 19491</strain>
    </source>
</reference>
<keyword evidence="11" id="KW-1185">Reference proteome</keyword>
<evidence type="ECO:0000313" key="10">
    <source>
        <dbReference type="EMBL" id="TGD82549.1"/>
    </source>
</evidence>
<dbReference type="PANTHER" id="PTHR41523:SF8">
    <property type="entry name" value="ETHYLENE RESPONSE SENSOR PROTEIN"/>
    <property type="match status" value="1"/>
</dbReference>
<evidence type="ECO:0000256" key="2">
    <source>
        <dbReference type="ARBA" id="ARBA00012438"/>
    </source>
</evidence>
<dbReference type="EMBL" id="SRKZ01000001">
    <property type="protein sequence ID" value="TGD82549.1"/>
    <property type="molecule type" value="Genomic_DNA"/>
</dbReference>
<gene>
    <name evidence="10" type="ORF">EU557_01830</name>
</gene>
<dbReference type="InterPro" id="IPR036890">
    <property type="entry name" value="HATPase_C_sf"/>
</dbReference>
<sequence length="755" mass="85132">MSLPRPFGKLLLLLLTVSLSAWGEPLYPLLSPAQVSQLQTRLRQAQPDTGRLQVLLQLSGDLIAKHDELGAPLGNAEAYCRQAQALSQAQHDTVHLIESLYYLGQIRAMAGNNEAGQRLIRRALQLSRQINAKQQEAIGWYYLGNTYPRVEQEFPAKIRCYQQARERFQQLGGKAEEAYLLKTIADMHLLQGNSAQAISELLQVASLYQKAGQRKLHYTYDLLRGAHRQMGNYKEALRYGLASIESAQTTHDTSAIGGFYARTASLYVELQQYPEALRYYEKSLTNFRQTGVHMESVAGEMARVLIAQHKPEQALKSFLAYSRQDTSSDPKTAMYRALYLAECYLALKRYARAEQHYLQLIQLTKSGIDDDINKLVIYQAIGKFYLQTNQYDKARSYLAQALYVSKRSGYLLRVAEIHLLLFKTDSAQAHYPAAIAHYQAYKALNDSIFSAAKNKQLASLQIQYDTHKKEQNIALLTKQTQAQQARLKQQEFQRNAVAVGALLLVLVLGLGYNRYRLKQHSNLLLEAKQAEINQQNQALQALLLEKDWMLKEIHHRVKNNLEVINSLLETQADYLRDPAAMAALREGQNRVHAMALIHQKLYQSNNLAVVDMQSYIRGIVEHLLESFDCQESVQVQLGVEAVELEVQLATPLGLIINEALTNALKYAFPNQQGGTVTIGLASLGHRHYQLLIEDDGVGFPPEFDPEDDQTMGLTIMRGLSGQMDGTMRITQSRGVRISLAFEDVLNVKRSVPLLG</sequence>
<dbReference type="GO" id="GO:0004673">
    <property type="term" value="F:protein histidine kinase activity"/>
    <property type="evidence" value="ECO:0007669"/>
    <property type="project" value="UniProtKB-EC"/>
</dbReference>
<dbReference type="SMART" id="SM00387">
    <property type="entry name" value="HATPase_c"/>
    <property type="match status" value="1"/>
</dbReference>
<evidence type="ECO:0000313" key="11">
    <source>
        <dbReference type="Proteomes" id="UP000298284"/>
    </source>
</evidence>
<dbReference type="SUPFAM" id="SSF48452">
    <property type="entry name" value="TPR-like"/>
    <property type="match status" value="3"/>
</dbReference>
<dbReference type="Proteomes" id="UP000298284">
    <property type="component" value="Unassembled WGS sequence"/>
</dbReference>
<feature type="domain" description="Histidine kinase/HSP90-like ATPase" evidence="9">
    <location>
        <begin position="647"/>
        <end position="745"/>
    </location>
</feature>
<evidence type="ECO:0000256" key="3">
    <source>
        <dbReference type="ARBA" id="ARBA00022553"/>
    </source>
</evidence>
<dbReference type="Gene3D" id="3.30.450.20">
    <property type="entry name" value="PAS domain"/>
    <property type="match status" value="1"/>
</dbReference>
<accession>A0A4Z0MSX9</accession>
<dbReference type="InterPro" id="IPR019734">
    <property type="entry name" value="TPR_rpt"/>
</dbReference>
<feature type="repeat" description="TPR" evidence="8">
    <location>
        <begin position="375"/>
        <end position="408"/>
    </location>
</feature>
<dbReference type="Gene3D" id="1.25.40.10">
    <property type="entry name" value="Tetratricopeptide repeat domain"/>
    <property type="match status" value="2"/>
</dbReference>
<dbReference type="InterPro" id="IPR003594">
    <property type="entry name" value="HATPase_dom"/>
</dbReference>
<dbReference type="SUPFAM" id="SSF55874">
    <property type="entry name" value="ATPase domain of HSP90 chaperone/DNA topoisomerase II/histidine kinase"/>
    <property type="match status" value="1"/>
</dbReference>
<dbReference type="Gene3D" id="3.30.565.10">
    <property type="entry name" value="Histidine kinase-like ATPase, C-terminal domain"/>
    <property type="match status" value="1"/>
</dbReference>
<keyword evidence="8" id="KW-0802">TPR repeat</keyword>
<evidence type="ECO:0000256" key="5">
    <source>
        <dbReference type="ARBA" id="ARBA00022741"/>
    </source>
</evidence>
<dbReference type="PROSITE" id="PS50005">
    <property type="entry name" value="TPR"/>
    <property type="match status" value="1"/>
</dbReference>
<evidence type="ECO:0000256" key="7">
    <source>
        <dbReference type="ARBA" id="ARBA00022840"/>
    </source>
</evidence>
<evidence type="ECO:0000256" key="8">
    <source>
        <dbReference type="PROSITE-ProRule" id="PRU00339"/>
    </source>
</evidence>
<dbReference type="RefSeq" id="WP_135528711.1">
    <property type="nucleotide sequence ID" value="NZ_SRKZ01000001.1"/>
</dbReference>
<dbReference type="InterPro" id="IPR011990">
    <property type="entry name" value="TPR-like_helical_dom_sf"/>
</dbReference>
<dbReference type="Pfam" id="PF13424">
    <property type="entry name" value="TPR_12"/>
    <property type="match status" value="1"/>
</dbReference>
<name>A0A4Z0MSX9_9BACT</name>
<dbReference type="EC" id="2.7.13.3" evidence="2"/>
<dbReference type="GO" id="GO:0005524">
    <property type="term" value="F:ATP binding"/>
    <property type="evidence" value="ECO:0007669"/>
    <property type="project" value="UniProtKB-KW"/>
</dbReference>
<dbReference type="Pfam" id="PF02518">
    <property type="entry name" value="HATPase_c"/>
    <property type="match status" value="1"/>
</dbReference>
<protein>
    <recommendedName>
        <fullName evidence="2">histidine kinase</fullName>
        <ecNumber evidence="2">2.7.13.3</ecNumber>
    </recommendedName>
</protein>
<organism evidence="10 11">
    <name type="scientific">Hymenobacter wooponensis</name>
    <dbReference type="NCBI Taxonomy" id="1525360"/>
    <lineage>
        <taxon>Bacteria</taxon>
        <taxon>Pseudomonadati</taxon>
        <taxon>Bacteroidota</taxon>
        <taxon>Cytophagia</taxon>
        <taxon>Cytophagales</taxon>
        <taxon>Hymenobacteraceae</taxon>
        <taxon>Hymenobacter</taxon>
    </lineage>
</organism>
<evidence type="ECO:0000256" key="6">
    <source>
        <dbReference type="ARBA" id="ARBA00022777"/>
    </source>
</evidence>
<dbReference type="InterPro" id="IPR011495">
    <property type="entry name" value="Sig_transdc_His_kin_sub2_dim/P"/>
</dbReference>